<keyword evidence="1" id="KW-0732">Signal</keyword>
<name>A0A2P2E926_9PROT</name>
<accession>A0A2P2E926</accession>
<evidence type="ECO:0000256" key="1">
    <source>
        <dbReference type="SAM" id="SignalP"/>
    </source>
</evidence>
<evidence type="ECO:0000313" key="3">
    <source>
        <dbReference type="Proteomes" id="UP000245086"/>
    </source>
</evidence>
<feature type="chain" id="PRO_5015109516" evidence="1">
    <location>
        <begin position="24"/>
        <end position="258"/>
    </location>
</feature>
<organism evidence="2 3">
    <name type="scientific">Candidatus Phycosocius bacilliformis</name>
    <dbReference type="NCBI Taxonomy" id="1445552"/>
    <lineage>
        <taxon>Bacteria</taxon>
        <taxon>Pseudomonadati</taxon>
        <taxon>Pseudomonadota</taxon>
        <taxon>Alphaproteobacteria</taxon>
        <taxon>Caulobacterales</taxon>
        <taxon>Caulobacterales incertae sedis</taxon>
        <taxon>Candidatus Phycosocius</taxon>
    </lineage>
</organism>
<sequence length="258" mass="28327">MRAVRKYAIWLGGLSGMAGVAGAQTPPDNSAYVQAAREAYANHCEAWMIGGGQEDLRRSALLQNDGYREPTAEETLPWPTAIPGHNLIRMMRILPEGTITINVFEGKADYCSVTLTAQTRDKSRAFTRAHADAVALIDQMLKDGPDLFRPLPPETTLIPLNGPDPYGPGVKGRQRASNPLYGQARDITVRGTESVQVAEMPSDTAEPLLRYHATWSVMLEHLGPDSQPSELYYVLESYYRQKPRDIPHGDALTAASPP</sequence>
<gene>
    <name evidence="2" type="ORF">PbB2_01243</name>
</gene>
<keyword evidence="3" id="KW-1185">Reference proteome</keyword>
<proteinExistence type="predicted"/>
<dbReference type="AlphaFoldDB" id="A0A2P2E926"/>
<evidence type="ECO:0000313" key="2">
    <source>
        <dbReference type="EMBL" id="GBF57576.1"/>
    </source>
</evidence>
<protein>
    <submittedName>
        <fullName evidence="2">Uncharacterized protein</fullName>
    </submittedName>
</protein>
<comment type="caution">
    <text evidence="2">The sequence shown here is derived from an EMBL/GenBank/DDBJ whole genome shotgun (WGS) entry which is preliminary data.</text>
</comment>
<dbReference type="EMBL" id="BFBR01000003">
    <property type="protein sequence ID" value="GBF57576.1"/>
    <property type="molecule type" value="Genomic_DNA"/>
</dbReference>
<dbReference type="RefSeq" id="WP_108984453.1">
    <property type="nucleotide sequence ID" value="NZ_BFBR01000003.1"/>
</dbReference>
<feature type="signal peptide" evidence="1">
    <location>
        <begin position="1"/>
        <end position="23"/>
    </location>
</feature>
<reference evidence="2 3" key="1">
    <citation type="journal article" date="2018" name="Genome Announc.">
        <title>Draft Genome Sequence of "Candidatus Phycosocius bacilliformis," an Alphaproteobacterial Ectosymbiont of the Hydrocarbon-Producing Green Alga Botryococcus braunii.</title>
        <authorList>
            <person name="Tanabe Y."/>
            <person name="Yamaguchi H."/>
            <person name="Watanabe M.M."/>
        </authorList>
    </citation>
    <scope>NUCLEOTIDE SEQUENCE [LARGE SCALE GENOMIC DNA]</scope>
    <source>
        <strain evidence="2 3">BOTRYCO-2</strain>
    </source>
</reference>
<dbReference type="Proteomes" id="UP000245086">
    <property type="component" value="Unassembled WGS sequence"/>
</dbReference>